<dbReference type="GO" id="GO:0008131">
    <property type="term" value="F:primary methylamine oxidase activity"/>
    <property type="evidence" value="ECO:0007669"/>
    <property type="project" value="InterPro"/>
</dbReference>
<protein>
    <submittedName>
        <fullName evidence="2">Uncharacterized protein</fullName>
    </submittedName>
</protein>
<dbReference type="GO" id="GO:0048038">
    <property type="term" value="F:quinone binding"/>
    <property type="evidence" value="ECO:0007669"/>
    <property type="project" value="InterPro"/>
</dbReference>
<sequence>MPCEILKIHMKPVNFFDKNPALDVPPSEQSFNKSTLMSEQHHQPSVEATVGQDGACCAPKTKL</sequence>
<dbReference type="EMBL" id="MU004292">
    <property type="protein sequence ID" value="KAF2661684.1"/>
    <property type="molecule type" value="Genomic_DNA"/>
</dbReference>
<accession>A0A6A6TSU0</accession>
<feature type="region of interest" description="Disordered" evidence="1">
    <location>
        <begin position="24"/>
        <end position="51"/>
    </location>
</feature>
<dbReference type="AlphaFoldDB" id="A0A6A6TSU0"/>
<organism evidence="2 3">
    <name type="scientific">Lophiostoma macrostomum CBS 122681</name>
    <dbReference type="NCBI Taxonomy" id="1314788"/>
    <lineage>
        <taxon>Eukaryota</taxon>
        <taxon>Fungi</taxon>
        <taxon>Dikarya</taxon>
        <taxon>Ascomycota</taxon>
        <taxon>Pezizomycotina</taxon>
        <taxon>Dothideomycetes</taxon>
        <taxon>Pleosporomycetidae</taxon>
        <taxon>Pleosporales</taxon>
        <taxon>Lophiostomataceae</taxon>
        <taxon>Lophiostoma</taxon>
    </lineage>
</organism>
<dbReference type="GO" id="GO:0005507">
    <property type="term" value="F:copper ion binding"/>
    <property type="evidence" value="ECO:0007669"/>
    <property type="project" value="InterPro"/>
</dbReference>
<dbReference type="Gene3D" id="2.70.98.20">
    <property type="entry name" value="Copper amine oxidase, catalytic domain"/>
    <property type="match status" value="1"/>
</dbReference>
<gene>
    <name evidence="2" type="ORF">K491DRAFT_687089</name>
</gene>
<evidence type="ECO:0000313" key="3">
    <source>
        <dbReference type="Proteomes" id="UP000799324"/>
    </source>
</evidence>
<dbReference type="InterPro" id="IPR036460">
    <property type="entry name" value="Cu_amine_oxidase_C_sf"/>
</dbReference>
<evidence type="ECO:0000256" key="1">
    <source>
        <dbReference type="SAM" id="MobiDB-lite"/>
    </source>
</evidence>
<dbReference type="GO" id="GO:0009308">
    <property type="term" value="P:amine metabolic process"/>
    <property type="evidence" value="ECO:0007669"/>
    <property type="project" value="InterPro"/>
</dbReference>
<name>A0A6A6TSU0_9PLEO</name>
<keyword evidence="3" id="KW-1185">Reference proteome</keyword>
<reference evidence="2" key="1">
    <citation type="journal article" date="2020" name="Stud. Mycol.">
        <title>101 Dothideomycetes genomes: a test case for predicting lifestyles and emergence of pathogens.</title>
        <authorList>
            <person name="Haridas S."/>
            <person name="Albert R."/>
            <person name="Binder M."/>
            <person name="Bloem J."/>
            <person name="Labutti K."/>
            <person name="Salamov A."/>
            <person name="Andreopoulos B."/>
            <person name="Baker S."/>
            <person name="Barry K."/>
            <person name="Bills G."/>
            <person name="Bluhm B."/>
            <person name="Cannon C."/>
            <person name="Castanera R."/>
            <person name="Culley D."/>
            <person name="Daum C."/>
            <person name="Ezra D."/>
            <person name="Gonzalez J."/>
            <person name="Henrissat B."/>
            <person name="Kuo A."/>
            <person name="Liang C."/>
            <person name="Lipzen A."/>
            <person name="Lutzoni F."/>
            <person name="Magnuson J."/>
            <person name="Mondo S."/>
            <person name="Nolan M."/>
            <person name="Ohm R."/>
            <person name="Pangilinan J."/>
            <person name="Park H.-J."/>
            <person name="Ramirez L."/>
            <person name="Alfaro M."/>
            <person name="Sun H."/>
            <person name="Tritt A."/>
            <person name="Yoshinaga Y."/>
            <person name="Zwiers L.-H."/>
            <person name="Turgeon B."/>
            <person name="Goodwin S."/>
            <person name="Spatafora J."/>
            <person name="Crous P."/>
            <person name="Grigoriev I."/>
        </authorList>
    </citation>
    <scope>NUCLEOTIDE SEQUENCE</scope>
    <source>
        <strain evidence="2">CBS 122681</strain>
    </source>
</reference>
<feature type="compositionally biased region" description="Polar residues" evidence="1">
    <location>
        <begin position="27"/>
        <end position="38"/>
    </location>
</feature>
<proteinExistence type="predicted"/>
<dbReference type="Proteomes" id="UP000799324">
    <property type="component" value="Unassembled WGS sequence"/>
</dbReference>
<dbReference type="OrthoDB" id="5379943at2759"/>
<evidence type="ECO:0000313" key="2">
    <source>
        <dbReference type="EMBL" id="KAF2661684.1"/>
    </source>
</evidence>
<dbReference type="SUPFAM" id="SSF49998">
    <property type="entry name" value="Amine oxidase catalytic domain"/>
    <property type="match status" value="1"/>
</dbReference>